<keyword evidence="4" id="KW-1185">Reference proteome</keyword>
<gene>
    <name evidence="3" type="ORF">N1851_001570</name>
</gene>
<organism evidence="3 4">
    <name type="scientific">Merluccius polli</name>
    <name type="common">Benguela hake</name>
    <name type="synonym">Merluccius cadenati</name>
    <dbReference type="NCBI Taxonomy" id="89951"/>
    <lineage>
        <taxon>Eukaryota</taxon>
        <taxon>Metazoa</taxon>
        <taxon>Chordata</taxon>
        <taxon>Craniata</taxon>
        <taxon>Vertebrata</taxon>
        <taxon>Euteleostomi</taxon>
        <taxon>Actinopterygii</taxon>
        <taxon>Neopterygii</taxon>
        <taxon>Teleostei</taxon>
        <taxon>Neoteleostei</taxon>
        <taxon>Acanthomorphata</taxon>
        <taxon>Zeiogadaria</taxon>
        <taxon>Gadariae</taxon>
        <taxon>Gadiformes</taxon>
        <taxon>Gadoidei</taxon>
        <taxon>Merlucciidae</taxon>
        <taxon>Merluccius</taxon>
    </lineage>
</organism>
<dbReference type="InterPro" id="IPR038717">
    <property type="entry name" value="Tc1-like_DDE_dom"/>
</dbReference>
<dbReference type="GO" id="GO:0003676">
    <property type="term" value="F:nucleic acid binding"/>
    <property type="evidence" value="ECO:0007669"/>
    <property type="project" value="InterPro"/>
</dbReference>
<dbReference type="Proteomes" id="UP001174136">
    <property type="component" value="Unassembled WGS sequence"/>
</dbReference>
<dbReference type="AlphaFoldDB" id="A0AA47NBB7"/>
<accession>A0AA47NBB7</accession>
<evidence type="ECO:0000259" key="2">
    <source>
        <dbReference type="Pfam" id="PF13358"/>
    </source>
</evidence>
<reference evidence="3" key="1">
    <citation type="journal article" date="2023" name="Front. Mar. Sci.">
        <title>A new Merluccius polli reference genome to investigate the effects of global change in West African waters.</title>
        <authorList>
            <person name="Mateo J.L."/>
            <person name="Blanco-Fernandez C."/>
            <person name="Garcia-Vazquez E."/>
            <person name="Machado-Schiaffino G."/>
        </authorList>
    </citation>
    <scope>NUCLEOTIDE SEQUENCE</scope>
    <source>
        <strain evidence="3">C29</strain>
        <tissue evidence="3">Fin</tissue>
    </source>
</reference>
<dbReference type="SUPFAM" id="SSF46689">
    <property type="entry name" value="Homeodomain-like"/>
    <property type="match status" value="1"/>
</dbReference>
<dbReference type="PROSITE" id="PS51257">
    <property type="entry name" value="PROKAR_LIPOPROTEIN"/>
    <property type="match status" value="1"/>
</dbReference>
<proteinExistence type="predicted"/>
<sequence>MPFTRRYQCFSSSAPCSLSAVIFLSCSRVSRACADITCDPPANCSALLLATHVQFGCQRYCTPGERLWGDDPKLICSGAGVGHSAADRLLITAPIRALATHASVATAPKPNPVIKMNAIRVISLTLLSVLAASARVTMPGRYSQPAVQVNFDPDLCCCCITLVDVDPSGGQDVVELREGPLGQGGLPAQDPGELGVDRTKLPAAKHQAVTRVVSGQHPRNKCQENSRTIKERHGKAEAMSGDFVFTWEASKLSWTAGLGHFPGTRIWALAARTDSREVSTIERPQTSTFFTTTMEDNNAERGRGRGRGRARMRGGGRVRGRGRAGRGVHGQRRNQLSNEIRATLVDHVINHGLTMHEAGQRVQPNLSRFTVASVIRTFRLEHRTERLNHGGGRGRLFTGEQETAIVNLVLANNEIRLREIQSHIIQNNTTFNNIQQVGPSTLARILKQNHIRLKQLYKVPFERNSQRNKDLRRAYVDGVLEMDAHAIPHEYIFIDEAGFNLAKTRRRGRNIIGHRAIIDVPGQRGGNITMCAAISNAHGVLHRHANLGPYNTAHMLTFLDRLHNILIPPERINDADHQRNRYVVVWDNPPVQNWFADHPPFLVQYLPPYSPFLNPIEEFFSAWRWKVYDRQPHVRIPLMQGMEEACDEIAVGAIQGWIRHSRRFFPRCLARENIACDVDEALWPDPAVRQDAA</sequence>
<dbReference type="PANTHER" id="PTHR46564">
    <property type="entry name" value="TRANSPOSASE"/>
    <property type="match status" value="1"/>
</dbReference>
<dbReference type="Gene3D" id="3.30.420.10">
    <property type="entry name" value="Ribonuclease H-like superfamily/Ribonuclease H"/>
    <property type="match status" value="1"/>
</dbReference>
<dbReference type="PANTHER" id="PTHR46564:SF1">
    <property type="entry name" value="TRANSPOSASE"/>
    <property type="match status" value="1"/>
</dbReference>
<protein>
    <recommendedName>
        <fullName evidence="2">Tc1-like transposase DDE domain-containing protein</fullName>
    </recommendedName>
</protein>
<evidence type="ECO:0000313" key="3">
    <source>
        <dbReference type="EMBL" id="KAK0155892.1"/>
    </source>
</evidence>
<dbReference type="InterPro" id="IPR036397">
    <property type="entry name" value="RNaseH_sf"/>
</dbReference>
<feature type="domain" description="Tc1-like transposase DDE" evidence="2">
    <location>
        <begin position="492"/>
        <end position="624"/>
    </location>
</feature>
<name>A0AA47NBB7_MERPO</name>
<comment type="caution">
    <text evidence="3">The sequence shown here is derived from an EMBL/GenBank/DDBJ whole genome shotgun (WGS) entry which is preliminary data.</text>
</comment>
<dbReference type="EMBL" id="JAOPHQ010000068">
    <property type="protein sequence ID" value="KAK0155892.1"/>
    <property type="molecule type" value="Genomic_DNA"/>
</dbReference>
<evidence type="ECO:0000313" key="4">
    <source>
        <dbReference type="Proteomes" id="UP001174136"/>
    </source>
</evidence>
<dbReference type="InterPro" id="IPR009057">
    <property type="entry name" value="Homeodomain-like_sf"/>
</dbReference>
<evidence type="ECO:0000256" key="1">
    <source>
        <dbReference type="SAM" id="MobiDB-lite"/>
    </source>
</evidence>
<dbReference type="Pfam" id="PF13358">
    <property type="entry name" value="DDE_3"/>
    <property type="match status" value="1"/>
</dbReference>
<feature type="compositionally biased region" description="Basic residues" evidence="1">
    <location>
        <begin position="304"/>
        <end position="332"/>
    </location>
</feature>
<feature type="region of interest" description="Disordered" evidence="1">
    <location>
        <begin position="297"/>
        <end position="333"/>
    </location>
</feature>